<evidence type="ECO:0000256" key="7">
    <source>
        <dbReference type="RuleBase" id="RU363053"/>
    </source>
</evidence>
<dbReference type="Proteomes" id="UP001642520">
    <property type="component" value="Unassembled WGS sequence"/>
</dbReference>
<feature type="transmembrane region" description="Helical" evidence="7">
    <location>
        <begin position="151"/>
        <end position="172"/>
    </location>
</feature>
<dbReference type="PANTHER" id="PTHR11266:SF17">
    <property type="entry name" value="PROTEIN MPV17"/>
    <property type="match status" value="1"/>
</dbReference>
<dbReference type="Pfam" id="PF04117">
    <property type="entry name" value="Mpv17_PMP22"/>
    <property type="match status" value="1"/>
</dbReference>
<keyword evidence="4 7" id="KW-1133">Transmembrane helix</keyword>
<sequence length="195" mass="22420">MTQFANMLNVVKMYRRLLTKYPIIVQATQAGTLMALGDQLAQNLIERRQIKDLDFIRTAQFASIGFFIAGPVTRTWYGILDKYIGSKGGVVVLKKVTCDQLLFAPAFLGALLSTIGVLQGNDLEHIKIKLYNEYPDILKSNYKLWPMVQLFNFYFIPLQYQVLLVQSVALLWNTYISYRTNLGNNDRYYKVNTNL</sequence>
<evidence type="ECO:0000256" key="6">
    <source>
        <dbReference type="ARBA" id="ARBA00049743"/>
    </source>
</evidence>
<keyword evidence="5 7" id="KW-0472">Membrane</keyword>
<feature type="transmembrane region" description="Helical" evidence="7">
    <location>
        <begin position="61"/>
        <end position="80"/>
    </location>
</feature>
<evidence type="ECO:0000256" key="5">
    <source>
        <dbReference type="ARBA" id="ARBA00023136"/>
    </source>
</evidence>
<gene>
    <name evidence="8" type="ORF">XYLVIOL_LOCUS6124</name>
</gene>
<evidence type="ECO:0000256" key="2">
    <source>
        <dbReference type="ARBA" id="ARBA00006824"/>
    </source>
</evidence>
<evidence type="ECO:0000256" key="3">
    <source>
        <dbReference type="ARBA" id="ARBA00022692"/>
    </source>
</evidence>
<keyword evidence="3 7" id="KW-0812">Transmembrane</keyword>
<comment type="subcellular location">
    <subcellularLocation>
        <location evidence="1">Membrane</location>
        <topology evidence="1">Multi-pass membrane protein</topology>
    </subcellularLocation>
</comment>
<keyword evidence="9" id="KW-1185">Reference proteome</keyword>
<dbReference type="EMBL" id="CAXAJV020001293">
    <property type="protein sequence ID" value="CAL7943482.1"/>
    <property type="molecule type" value="Genomic_DNA"/>
</dbReference>
<name>A0ABP1NRG5_XYLVO</name>
<reference evidence="8 9" key="1">
    <citation type="submission" date="2024-08" db="EMBL/GenBank/DDBJ databases">
        <authorList>
            <person name="Will J Nash"/>
            <person name="Angela Man"/>
            <person name="Seanna McTaggart"/>
            <person name="Kendall Baker"/>
            <person name="Tom Barker"/>
            <person name="Leah Catchpole"/>
            <person name="Alex Durrant"/>
            <person name="Karim Gharbi"/>
            <person name="Naomi Irish"/>
            <person name="Gemy Kaithakottil"/>
            <person name="Debby Ku"/>
            <person name="Aaliyah Providence"/>
            <person name="Felix Shaw"/>
            <person name="David Swarbreck"/>
            <person name="Chris Watkins"/>
            <person name="Ann M. McCartney"/>
            <person name="Giulio Formenti"/>
            <person name="Alice Mouton"/>
            <person name="Noel Vella"/>
            <person name="Bjorn M von Reumont"/>
            <person name="Adriana Vella"/>
            <person name="Wilfried Haerty"/>
        </authorList>
    </citation>
    <scope>NUCLEOTIDE SEQUENCE [LARGE SCALE GENOMIC DNA]</scope>
</reference>
<dbReference type="InterPro" id="IPR007248">
    <property type="entry name" value="Mpv17_PMP22"/>
</dbReference>
<evidence type="ECO:0000256" key="1">
    <source>
        <dbReference type="ARBA" id="ARBA00004141"/>
    </source>
</evidence>
<proteinExistence type="inferred from homology"/>
<comment type="caution">
    <text evidence="8">The sequence shown here is derived from an EMBL/GenBank/DDBJ whole genome shotgun (WGS) entry which is preliminary data.</text>
</comment>
<feature type="transmembrane region" description="Helical" evidence="7">
    <location>
        <begin position="101"/>
        <end position="120"/>
    </location>
</feature>
<evidence type="ECO:0000313" key="9">
    <source>
        <dbReference type="Proteomes" id="UP001642520"/>
    </source>
</evidence>
<dbReference type="PANTHER" id="PTHR11266">
    <property type="entry name" value="PEROXISOMAL MEMBRANE PROTEIN 2, PXMP2 MPV17"/>
    <property type="match status" value="1"/>
</dbReference>
<feature type="transmembrane region" description="Helical" evidence="7">
    <location>
        <begin position="21"/>
        <end position="41"/>
    </location>
</feature>
<protein>
    <recommendedName>
        <fullName evidence="6">Mitochondrial inner membrane protein Mpv17</fullName>
    </recommendedName>
</protein>
<accession>A0ABP1NRG5</accession>
<organism evidence="8 9">
    <name type="scientific">Xylocopa violacea</name>
    <name type="common">Violet carpenter bee</name>
    <name type="synonym">Apis violacea</name>
    <dbReference type="NCBI Taxonomy" id="135666"/>
    <lineage>
        <taxon>Eukaryota</taxon>
        <taxon>Metazoa</taxon>
        <taxon>Ecdysozoa</taxon>
        <taxon>Arthropoda</taxon>
        <taxon>Hexapoda</taxon>
        <taxon>Insecta</taxon>
        <taxon>Pterygota</taxon>
        <taxon>Neoptera</taxon>
        <taxon>Endopterygota</taxon>
        <taxon>Hymenoptera</taxon>
        <taxon>Apocrita</taxon>
        <taxon>Aculeata</taxon>
        <taxon>Apoidea</taxon>
        <taxon>Anthophila</taxon>
        <taxon>Apidae</taxon>
        <taxon>Xylocopa</taxon>
        <taxon>Xylocopa</taxon>
    </lineage>
</organism>
<evidence type="ECO:0000256" key="4">
    <source>
        <dbReference type="ARBA" id="ARBA00022989"/>
    </source>
</evidence>
<evidence type="ECO:0000313" key="8">
    <source>
        <dbReference type="EMBL" id="CAL7943482.1"/>
    </source>
</evidence>
<comment type="similarity">
    <text evidence="2 7">Belongs to the peroxisomal membrane protein PXMP2/4 family.</text>
</comment>